<feature type="region of interest" description="Disordered" evidence="1">
    <location>
        <begin position="158"/>
        <end position="186"/>
    </location>
</feature>
<gene>
    <name evidence="2" type="ORF">QCA50_011731</name>
</gene>
<evidence type="ECO:0000313" key="3">
    <source>
        <dbReference type="Proteomes" id="UP001385951"/>
    </source>
</evidence>
<dbReference type="EMBL" id="JASBNA010000021">
    <property type="protein sequence ID" value="KAK7685366.1"/>
    <property type="molecule type" value="Genomic_DNA"/>
</dbReference>
<dbReference type="AlphaFoldDB" id="A0AAW0G6R6"/>
<evidence type="ECO:0000313" key="2">
    <source>
        <dbReference type="EMBL" id="KAK7685366.1"/>
    </source>
</evidence>
<dbReference type="Proteomes" id="UP001385951">
    <property type="component" value="Unassembled WGS sequence"/>
</dbReference>
<protein>
    <submittedName>
        <fullName evidence="2">Uncharacterized protein</fullName>
    </submittedName>
</protein>
<accession>A0AAW0G6R6</accession>
<keyword evidence="3" id="KW-1185">Reference proteome</keyword>
<feature type="compositionally biased region" description="Basic and acidic residues" evidence="1">
    <location>
        <begin position="158"/>
        <end position="169"/>
    </location>
</feature>
<reference evidence="2 3" key="1">
    <citation type="submission" date="2022-09" db="EMBL/GenBank/DDBJ databases">
        <authorList>
            <person name="Palmer J.M."/>
        </authorList>
    </citation>
    <scope>NUCLEOTIDE SEQUENCE [LARGE SCALE GENOMIC DNA]</scope>
    <source>
        <strain evidence="2 3">DSM 7382</strain>
    </source>
</reference>
<name>A0AAW0G6R6_9APHY</name>
<sequence length="437" mass="49747">MKSWSLPAADPTSESRRFLITARIVSKSLQCYWDISTPDDIKYYRIRPCSRHSEDRTDEGCCENPSPREGLSLHIRYCGDNDDKNLSEQQMFGVFTLLYEFSKYGPGGRFHRDLEFDYVVLDMFPRVSFHLYSGFKIPAKALALVGCQEVVREGASDWEDYRPKSDRSESPIYQNSPHDIPPDDVTSATPLVEQDEFWNLGNFKFDMPGQFPEDTIEAETLVENKPSLRSIEYGDHNRRLAFSSPDSYPDYPLLDTCKPTQPFFIPDVGPRLYPSHLLLIGTPISTFIPGIKDIKTLEIRADAEEVMHTLRNLPRPNQLDEIIIVRQEGQIKSIDNFTVLDNSPSSSVDGLEIKTDNDFIGEITKFLVCNGSSIFQILPSVKVVTPTFTEIIGKNVEHWWTTLNGLTSSSPNVPVNPQFLLSQPSDIIPLDHFYQYV</sequence>
<organism evidence="2 3">
    <name type="scientific">Cerrena zonata</name>
    <dbReference type="NCBI Taxonomy" id="2478898"/>
    <lineage>
        <taxon>Eukaryota</taxon>
        <taxon>Fungi</taxon>
        <taxon>Dikarya</taxon>
        <taxon>Basidiomycota</taxon>
        <taxon>Agaricomycotina</taxon>
        <taxon>Agaricomycetes</taxon>
        <taxon>Polyporales</taxon>
        <taxon>Cerrenaceae</taxon>
        <taxon>Cerrena</taxon>
    </lineage>
</organism>
<proteinExistence type="predicted"/>
<comment type="caution">
    <text evidence="2">The sequence shown here is derived from an EMBL/GenBank/DDBJ whole genome shotgun (WGS) entry which is preliminary data.</text>
</comment>
<evidence type="ECO:0000256" key="1">
    <source>
        <dbReference type="SAM" id="MobiDB-lite"/>
    </source>
</evidence>